<accession>A0ABM4C104</accession>
<evidence type="ECO:0000256" key="2">
    <source>
        <dbReference type="SAM" id="MobiDB-lite"/>
    </source>
</evidence>
<evidence type="ECO:0000313" key="4">
    <source>
        <dbReference type="Proteomes" id="UP001652625"/>
    </source>
</evidence>
<dbReference type="Proteomes" id="UP001652625">
    <property type="component" value="Chromosome 06"/>
</dbReference>
<name>A0ABM4C104_HYDVU</name>
<dbReference type="InterPro" id="IPR052579">
    <property type="entry name" value="Zinc_finger_SWIM"/>
</dbReference>
<keyword evidence="1" id="KW-0862">Zinc</keyword>
<dbReference type="PANTHER" id="PTHR31569">
    <property type="entry name" value="SWIM-TYPE DOMAIN-CONTAINING PROTEIN"/>
    <property type="match status" value="1"/>
</dbReference>
<sequence>MFPEVLMIDCTYCTNKLRMPLFTLLVEDGNGTGQAVGYAFIAQETENTLQDVFSEIELILNLDQVKVVILDKDLKEISAVSKVMPSAEIQLCKFHVLQAFYRFLNKQALASIEKENLKRIFQSLVYAKSKKLFDTNLGHLATVAPDVVMVYYNKNWGLPHQVKYWAYYETMKHVNLGNTTNNRSESHNQKIKNILSRKMSLAEAVKGILLLHADKFQQMTHIEFNQSFKEPYRLGTAEDRVTDDIVKVLTPYAARIVIAELKKSRTDLLVFNKLCSCPLHVTMKLPCRHTMAVKIVNGDVVFKAEDAGERWHLSYQKRSWLSRKIRSSHNQANNVLHCSTNKTEKKSLKVPFSKDQKFKTVMDLCKPISDYLSSLGMNEFEEKFDSLNLIYKLWLAGKKVLISDLETQVLPEISNLLEKAALPQTSELPEVSGLSETSDLPETSGSPEVSDFPEMSDLPEMSGSSYFSESLSYALPSCLNLNEQLRNQGSVLSSNLSSLNGSVNLKGLPANKSECCTGEAINVFSRLDNVYLPKVPPVVGNVKIRKARLKRKRELCNDPYHQSCKRILGKTAHKEQLLKKQLSVVDL</sequence>
<reference evidence="5" key="1">
    <citation type="submission" date="2025-08" db="UniProtKB">
        <authorList>
            <consortium name="RefSeq"/>
        </authorList>
    </citation>
    <scope>IDENTIFICATION</scope>
</reference>
<organism evidence="4 5">
    <name type="scientific">Hydra vulgaris</name>
    <name type="common">Hydra</name>
    <name type="synonym">Hydra attenuata</name>
    <dbReference type="NCBI Taxonomy" id="6087"/>
    <lineage>
        <taxon>Eukaryota</taxon>
        <taxon>Metazoa</taxon>
        <taxon>Cnidaria</taxon>
        <taxon>Hydrozoa</taxon>
        <taxon>Hydroidolina</taxon>
        <taxon>Anthoathecata</taxon>
        <taxon>Aplanulata</taxon>
        <taxon>Hydridae</taxon>
        <taxon>Hydra</taxon>
    </lineage>
</organism>
<keyword evidence="4" id="KW-1185">Reference proteome</keyword>
<evidence type="ECO:0000313" key="5">
    <source>
        <dbReference type="RefSeq" id="XP_065655225.1"/>
    </source>
</evidence>
<dbReference type="InterPro" id="IPR007527">
    <property type="entry name" value="Znf_SWIM"/>
</dbReference>
<dbReference type="RefSeq" id="XP_065655225.1">
    <property type="nucleotide sequence ID" value="XM_065799153.1"/>
</dbReference>
<feature type="region of interest" description="Disordered" evidence="2">
    <location>
        <begin position="427"/>
        <end position="455"/>
    </location>
</feature>
<dbReference type="PROSITE" id="PS50966">
    <property type="entry name" value="ZF_SWIM"/>
    <property type="match status" value="1"/>
</dbReference>
<keyword evidence="1" id="KW-0863">Zinc-finger</keyword>
<keyword evidence="1" id="KW-0479">Metal-binding</keyword>
<evidence type="ECO:0000259" key="3">
    <source>
        <dbReference type="PROSITE" id="PS50966"/>
    </source>
</evidence>
<dbReference type="PANTHER" id="PTHR31569:SF4">
    <property type="entry name" value="SWIM-TYPE DOMAIN-CONTAINING PROTEIN"/>
    <property type="match status" value="1"/>
</dbReference>
<feature type="domain" description="SWIM-type" evidence="3">
    <location>
        <begin position="255"/>
        <end position="298"/>
    </location>
</feature>
<gene>
    <name evidence="5" type="primary">LOC136081629</name>
</gene>
<evidence type="ECO:0000256" key="1">
    <source>
        <dbReference type="PROSITE-ProRule" id="PRU00325"/>
    </source>
</evidence>
<feature type="compositionally biased region" description="Polar residues" evidence="2">
    <location>
        <begin position="434"/>
        <end position="447"/>
    </location>
</feature>
<protein>
    <submittedName>
        <fullName evidence="5">Uncharacterized protein LOC136081629</fullName>
    </submittedName>
</protein>
<dbReference type="GeneID" id="136081629"/>
<dbReference type="Pfam" id="PF21056">
    <property type="entry name" value="ZSWIM1-3_RNaseH-like"/>
    <property type="match status" value="1"/>
</dbReference>
<dbReference type="InterPro" id="IPR048324">
    <property type="entry name" value="ZSWIM1-3_RNaseH-like"/>
</dbReference>
<proteinExistence type="predicted"/>